<keyword evidence="3" id="KW-1185">Reference proteome</keyword>
<dbReference type="AlphaFoldDB" id="A0A433Q522"/>
<name>A0A433Q522_9FUNG</name>
<gene>
    <name evidence="2" type="ORF">BC938DRAFT_472961</name>
</gene>
<feature type="compositionally biased region" description="Basic and acidic residues" evidence="1">
    <location>
        <begin position="58"/>
        <end position="69"/>
    </location>
</feature>
<evidence type="ECO:0000313" key="2">
    <source>
        <dbReference type="EMBL" id="RUS24872.1"/>
    </source>
</evidence>
<dbReference type="Proteomes" id="UP000274822">
    <property type="component" value="Unassembled WGS sequence"/>
</dbReference>
<accession>A0A433Q522</accession>
<sequence length="123" mass="13409">MRPDVVSIERMVGRIYGRGVHMVDEVEVWSNKALDDGVEIGVGGLAMMDMDGAVGPREVMEEREDKVEVDTDGNGNGEGYGNGDVNVGMESDTEEGPQRERSDDDNRVDETSRSRSTEAMVIG</sequence>
<organism evidence="2 3">
    <name type="scientific">Jimgerdemannia flammicorona</name>
    <dbReference type="NCBI Taxonomy" id="994334"/>
    <lineage>
        <taxon>Eukaryota</taxon>
        <taxon>Fungi</taxon>
        <taxon>Fungi incertae sedis</taxon>
        <taxon>Mucoromycota</taxon>
        <taxon>Mucoromycotina</taxon>
        <taxon>Endogonomycetes</taxon>
        <taxon>Endogonales</taxon>
        <taxon>Endogonaceae</taxon>
        <taxon>Jimgerdemannia</taxon>
    </lineage>
</organism>
<dbReference type="EMBL" id="RBNJ01014679">
    <property type="protein sequence ID" value="RUS24872.1"/>
    <property type="molecule type" value="Genomic_DNA"/>
</dbReference>
<proteinExistence type="predicted"/>
<feature type="region of interest" description="Disordered" evidence="1">
    <location>
        <begin position="57"/>
        <end position="123"/>
    </location>
</feature>
<comment type="caution">
    <text evidence="2">The sequence shown here is derived from an EMBL/GenBank/DDBJ whole genome shotgun (WGS) entry which is preliminary data.</text>
</comment>
<evidence type="ECO:0000313" key="3">
    <source>
        <dbReference type="Proteomes" id="UP000274822"/>
    </source>
</evidence>
<evidence type="ECO:0000256" key="1">
    <source>
        <dbReference type="SAM" id="MobiDB-lite"/>
    </source>
</evidence>
<reference evidence="2 3" key="1">
    <citation type="journal article" date="2018" name="New Phytol.">
        <title>Phylogenomics of Endogonaceae and evolution of mycorrhizas within Mucoromycota.</title>
        <authorList>
            <person name="Chang Y."/>
            <person name="Desiro A."/>
            <person name="Na H."/>
            <person name="Sandor L."/>
            <person name="Lipzen A."/>
            <person name="Clum A."/>
            <person name="Barry K."/>
            <person name="Grigoriev I.V."/>
            <person name="Martin F.M."/>
            <person name="Stajich J.E."/>
            <person name="Smith M.E."/>
            <person name="Bonito G."/>
            <person name="Spatafora J.W."/>
        </authorList>
    </citation>
    <scope>NUCLEOTIDE SEQUENCE [LARGE SCALE GENOMIC DNA]</scope>
    <source>
        <strain evidence="2 3">AD002</strain>
    </source>
</reference>
<feature type="compositionally biased region" description="Basic and acidic residues" evidence="1">
    <location>
        <begin position="96"/>
        <end position="116"/>
    </location>
</feature>
<protein>
    <submittedName>
        <fullName evidence="2">Uncharacterized protein</fullName>
    </submittedName>
</protein>